<dbReference type="AlphaFoldDB" id="A0A835GQZ4"/>
<sequence length="477" mass="52603">NYHPCLLVGCSVNNSKFPFINFVDNLKILKRPIEVIGELNNLTQNVSKRHCLNEVADIKNIARLTANGCSLKYAFFNASAAVTLCIRSYVKSSCSKDKPQSERSWWSIFFRNPASGYSSNVISLTRVVPRKRGFKVINSANIHPTLHMLIGNEYSFDSRSSPGARYQSVTTPGVYGQRENSNSNSRAIPRSATFRKPSRVKRMLFVSSCDIRHFSCCAEKILLLLRNVSMDIFHYQEYLLAFGAQRYRVSCDNVRVPQSNHFPRLLVGCSVNSECPSINSIDKFKIFKRPIKVIGKLSNRGMYPILISTSSSLSKAPTEELVWELKSSPESELEYSSSSSDSSDIKNISRSTTSGYSLKYACFNASAAVTFFIGSYAKSSCSKDKPQTESNSGSIILRNPPGGYSSNFISTSASLSKAPSEELVWELNSSPVSEPEYSSSSSDSSDVKNISRLTANGCSLKYACFNASAAVTLSIGS</sequence>
<dbReference type="EMBL" id="JACKWZ010000009">
    <property type="protein sequence ID" value="KAF9423431.1"/>
    <property type="molecule type" value="Genomic_DNA"/>
</dbReference>
<name>A0A835GQZ4_SPOEX</name>
<protein>
    <submittedName>
        <fullName evidence="2">Uncharacterized protein</fullName>
    </submittedName>
</protein>
<feature type="region of interest" description="Disordered" evidence="1">
    <location>
        <begin position="379"/>
        <end position="398"/>
    </location>
</feature>
<evidence type="ECO:0000313" key="3">
    <source>
        <dbReference type="Proteomes" id="UP000648187"/>
    </source>
</evidence>
<accession>A0A835GQZ4</accession>
<organism evidence="2 3">
    <name type="scientific">Spodoptera exigua</name>
    <name type="common">Beet armyworm</name>
    <name type="synonym">Noctua fulgens</name>
    <dbReference type="NCBI Taxonomy" id="7107"/>
    <lineage>
        <taxon>Eukaryota</taxon>
        <taxon>Metazoa</taxon>
        <taxon>Ecdysozoa</taxon>
        <taxon>Arthropoda</taxon>
        <taxon>Hexapoda</taxon>
        <taxon>Insecta</taxon>
        <taxon>Pterygota</taxon>
        <taxon>Neoptera</taxon>
        <taxon>Endopterygota</taxon>
        <taxon>Lepidoptera</taxon>
        <taxon>Glossata</taxon>
        <taxon>Ditrysia</taxon>
        <taxon>Noctuoidea</taxon>
        <taxon>Noctuidae</taxon>
        <taxon>Amphipyrinae</taxon>
        <taxon>Spodoptera</taxon>
    </lineage>
</organism>
<evidence type="ECO:0000256" key="1">
    <source>
        <dbReference type="SAM" id="MobiDB-lite"/>
    </source>
</evidence>
<gene>
    <name evidence="2" type="ORF">HW555_001240</name>
</gene>
<dbReference type="Proteomes" id="UP000648187">
    <property type="component" value="Unassembled WGS sequence"/>
</dbReference>
<comment type="caution">
    <text evidence="2">The sequence shown here is derived from an EMBL/GenBank/DDBJ whole genome shotgun (WGS) entry which is preliminary data.</text>
</comment>
<proteinExistence type="predicted"/>
<keyword evidence="3" id="KW-1185">Reference proteome</keyword>
<reference evidence="2" key="1">
    <citation type="submission" date="2020-08" db="EMBL/GenBank/DDBJ databases">
        <title>Spodoptera exigua strain:BAW_Kor-Di-RS1 Genome sequencing and assembly.</title>
        <authorList>
            <person name="Kim J."/>
            <person name="Nam H.Y."/>
            <person name="Kwon M."/>
            <person name="Choi J.H."/>
            <person name="Cho S.R."/>
            <person name="Kim G.-H."/>
        </authorList>
    </citation>
    <scope>NUCLEOTIDE SEQUENCE</scope>
    <source>
        <strain evidence="2">BAW_Kor-Di-RS1</strain>
        <tissue evidence="2">Whole-body</tissue>
    </source>
</reference>
<evidence type="ECO:0000313" key="2">
    <source>
        <dbReference type="EMBL" id="KAF9423431.1"/>
    </source>
</evidence>
<feature type="non-terminal residue" evidence="2">
    <location>
        <position position="1"/>
    </location>
</feature>